<dbReference type="STRING" id="482461.SAMN05216244_3435"/>
<evidence type="ECO:0000256" key="3">
    <source>
        <dbReference type="ARBA" id="ARBA00023125"/>
    </source>
</evidence>
<dbReference type="OrthoDB" id="9773308at2"/>
<keyword evidence="3 7" id="KW-0238">DNA-binding</keyword>
<keyword evidence="4" id="KW-0804">Transcription</keyword>
<feature type="coiled-coil region" evidence="5">
    <location>
        <begin position="74"/>
        <end position="108"/>
    </location>
</feature>
<dbReference type="SUPFAM" id="SSF55136">
    <property type="entry name" value="Probable bacterial effector-binding domain"/>
    <property type="match status" value="1"/>
</dbReference>
<dbReference type="Pfam" id="PF06445">
    <property type="entry name" value="GyrI-like"/>
    <property type="match status" value="1"/>
</dbReference>
<dbReference type="PROSITE" id="PS50937">
    <property type="entry name" value="HTH_MERR_2"/>
    <property type="match status" value="1"/>
</dbReference>
<dbReference type="InterPro" id="IPR047057">
    <property type="entry name" value="MerR_fam"/>
</dbReference>
<evidence type="ECO:0000313" key="8">
    <source>
        <dbReference type="Proteomes" id="UP000182347"/>
    </source>
</evidence>
<dbReference type="PANTHER" id="PTHR30204">
    <property type="entry name" value="REDOX-CYCLING DRUG-SENSING TRANSCRIPTIONAL ACTIVATOR SOXR"/>
    <property type="match status" value="1"/>
</dbReference>
<accession>A0A1G9W5F6</accession>
<protein>
    <submittedName>
        <fullName evidence="7">DNA-binding transcriptional regulator, MerR family</fullName>
    </submittedName>
</protein>
<evidence type="ECO:0000256" key="4">
    <source>
        <dbReference type="ARBA" id="ARBA00023163"/>
    </source>
</evidence>
<gene>
    <name evidence="7" type="ORF">SAMN05216244_3435</name>
</gene>
<evidence type="ECO:0000256" key="2">
    <source>
        <dbReference type="ARBA" id="ARBA00023015"/>
    </source>
</evidence>
<dbReference type="SMART" id="SM00422">
    <property type="entry name" value="HTH_MERR"/>
    <property type="match status" value="1"/>
</dbReference>
<keyword evidence="1" id="KW-0678">Repressor</keyword>
<sequence length="278" mass="32545">MQKQISIGDVARLFKLKPSTLRYYDQIGLFQPNYTDPETQYRYYTINQFVVLDTIIFLRKNGFSLKDIKQHLDMRTPENTLEILKRKYEEVQQEARRLERISNKIENKITLIEEGLDLYSERQLTYRYIPKRTISYLYNDKPIDLLEVDEELYLKDLELSASSTLEYDGFFSGDLGAVVDKESLKKEGPVKYHAVFELVSDEKEGEKTGLLTEGYYACYPYWGSYESIKEGYEFVLNKIKEDGYQVNGSPIEIALLDESVIMNPDDYVTLIELPVKKC</sequence>
<dbReference type="GO" id="GO:0003700">
    <property type="term" value="F:DNA-binding transcription factor activity"/>
    <property type="evidence" value="ECO:0007669"/>
    <property type="project" value="InterPro"/>
</dbReference>
<dbReference type="EMBL" id="FNHF01000005">
    <property type="protein sequence ID" value="SDM79739.1"/>
    <property type="molecule type" value="Genomic_DNA"/>
</dbReference>
<keyword evidence="8" id="KW-1185">Reference proteome</keyword>
<evidence type="ECO:0000256" key="1">
    <source>
        <dbReference type="ARBA" id="ARBA00022491"/>
    </source>
</evidence>
<organism evidence="7 8">
    <name type="scientific">Sediminibacillus halophilus</name>
    <dbReference type="NCBI Taxonomy" id="482461"/>
    <lineage>
        <taxon>Bacteria</taxon>
        <taxon>Bacillati</taxon>
        <taxon>Bacillota</taxon>
        <taxon>Bacilli</taxon>
        <taxon>Bacillales</taxon>
        <taxon>Bacillaceae</taxon>
        <taxon>Sediminibacillus</taxon>
    </lineage>
</organism>
<dbReference type="InterPro" id="IPR011256">
    <property type="entry name" value="Reg_factor_effector_dom_sf"/>
</dbReference>
<dbReference type="AlphaFoldDB" id="A0A1G9W5F6"/>
<evidence type="ECO:0000313" key="7">
    <source>
        <dbReference type="EMBL" id="SDM79739.1"/>
    </source>
</evidence>
<dbReference type="Pfam" id="PF13411">
    <property type="entry name" value="MerR_1"/>
    <property type="match status" value="1"/>
</dbReference>
<dbReference type="RefSeq" id="WP_074600484.1">
    <property type="nucleotide sequence ID" value="NZ_FNHF01000005.1"/>
</dbReference>
<keyword evidence="5" id="KW-0175">Coiled coil</keyword>
<dbReference type="SUPFAM" id="SSF46955">
    <property type="entry name" value="Putative DNA-binding domain"/>
    <property type="match status" value="1"/>
</dbReference>
<evidence type="ECO:0000256" key="5">
    <source>
        <dbReference type="SAM" id="Coils"/>
    </source>
</evidence>
<dbReference type="GO" id="GO:0003677">
    <property type="term" value="F:DNA binding"/>
    <property type="evidence" value="ECO:0007669"/>
    <property type="project" value="UniProtKB-KW"/>
</dbReference>
<proteinExistence type="predicted"/>
<dbReference type="Gene3D" id="3.20.80.10">
    <property type="entry name" value="Regulatory factor, effector binding domain"/>
    <property type="match status" value="1"/>
</dbReference>
<feature type="domain" description="HTH merR-type" evidence="6">
    <location>
        <begin position="4"/>
        <end position="74"/>
    </location>
</feature>
<dbReference type="PANTHER" id="PTHR30204:SF69">
    <property type="entry name" value="MERR-FAMILY TRANSCRIPTIONAL REGULATOR"/>
    <property type="match status" value="1"/>
</dbReference>
<keyword evidence="2" id="KW-0805">Transcription regulation</keyword>
<name>A0A1G9W5F6_9BACI</name>
<dbReference type="InterPro" id="IPR000551">
    <property type="entry name" value="MerR-type_HTH_dom"/>
</dbReference>
<dbReference type="InterPro" id="IPR029442">
    <property type="entry name" value="GyrI-like"/>
</dbReference>
<dbReference type="CDD" id="cd01107">
    <property type="entry name" value="HTH_BmrR"/>
    <property type="match status" value="1"/>
</dbReference>
<dbReference type="InterPro" id="IPR009061">
    <property type="entry name" value="DNA-bd_dom_put_sf"/>
</dbReference>
<dbReference type="Gene3D" id="1.10.1660.10">
    <property type="match status" value="1"/>
</dbReference>
<reference evidence="8" key="1">
    <citation type="submission" date="2016-10" db="EMBL/GenBank/DDBJ databases">
        <authorList>
            <person name="Varghese N."/>
            <person name="Submissions S."/>
        </authorList>
    </citation>
    <scope>NUCLEOTIDE SEQUENCE [LARGE SCALE GENOMIC DNA]</scope>
    <source>
        <strain evidence="8">CGMCC 1.6199</strain>
    </source>
</reference>
<evidence type="ECO:0000259" key="6">
    <source>
        <dbReference type="PROSITE" id="PS50937"/>
    </source>
</evidence>
<dbReference type="Proteomes" id="UP000182347">
    <property type="component" value="Unassembled WGS sequence"/>
</dbReference>